<dbReference type="AlphaFoldDB" id="F0WW07"/>
<accession>F0WW07</accession>
<sequence length="111" mass="12611">MELNKLHADDSLKRPTFSVAHKYTQVVYKVSSLALLLVHEHHAIAKQCTSNFRMTMGLPCKHSVQQITDADAPLTLNDFDSHWWLDRFNPACAAGELTTWSHSFFKSSIQP</sequence>
<dbReference type="HOGENOM" id="CLU_2163133_0_0_1"/>
<proteinExistence type="predicted"/>
<gene>
    <name evidence="1" type="primary">AlNc14C307G10456</name>
    <name evidence="1" type="ORF">ALNC14_117530</name>
</gene>
<reference evidence="1" key="2">
    <citation type="submission" date="2011-02" db="EMBL/GenBank/DDBJ databases">
        <authorList>
            <person name="MacLean D."/>
        </authorList>
    </citation>
    <scope>NUCLEOTIDE SEQUENCE</scope>
</reference>
<name>F0WW07_9STRA</name>
<evidence type="ECO:0000313" key="1">
    <source>
        <dbReference type="EMBL" id="CCA25609.1"/>
    </source>
</evidence>
<dbReference type="EMBL" id="FR824352">
    <property type="protein sequence ID" value="CCA25609.1"/>
    <property type="molecule type" value="Genomic_DNA"/>
</dbReference>
<organism evidence="1">
    <name type="scientific">Albugo laibachii Nc14</name>
    <dbReference type="NCBI Taxonomy" id="890382"/>
    <lineage>
        <taxon>Eukaryota</taxon>
        <taxon>Sar</taxon>
        <taxon>Stramenopiles</taxon>
        <taxon>Oomycota</taxon>
        <taxon>Peronosporomycetes</taxon>
        <taxon>Albuginales</taxon>
        <taxon>Albuginaceae</taxon>
        <taxon>Albugo</taxon>
    </lineage>
</organism>
<reference evidence="1" key="1">
    <citation type="journal article" date="2011" name="PLoS Biol.">
        <title>Gene gain and loss during evolution of obligate parasitism in the white rust pathogen of Arabidopsis thaliana.</title>
        <authorList>
            <person name="Kemen E."/>
            <person name="Gardiner A."/>
            <person name="Schultz-Larsen T."/>
            <person name="Kemen A.C."/>
            <person name="Balmuth A.L."/>
            <person name="Robert-Seilaniantz A."/>
            <person name="Bailey K."/>
            <person name="Holub E."/>
            <person name="Studholme D.J."/>
            <person name="Maclean D."/>
            <person name="Jones J.D."/>
        </authorList>
    </citation>
    <scope>NUCLEOTIDE SEQUENCE</scope>
</reference>
<protein>
    <submittedName>
        <fullName evidence="1">AlNc14C307G10456 protein</fullName>
    </submittedName>
</protein>